<organism evidence="1 2">
    <name type="scientific">Malus baccata</name>
    <name type="common">Siberian crab apple</name>
    <name type="synonym">Pyrus baccata</name>
    <dbReference type="NCBI Taxonomy" id="106549"/>
    <lineage>
        <taxon>Eukaryota</taxon>
        <taxon>Viridiplantae</taxon>
        <taxon>Streptophyta</taxon>
        <taxon>Embryophyta</taxon>
        <taxon>Tracheophyta</taxon>
        <taxon>Spermatophyta</taxon>
        <taxon>Magnoliopsida</taxon>
        <taxon>eudicotyledons</taxon>
        <taxon>Gunneridae</taxon>
        <taxon>Pentapetalae</taxon>
        <taxon>rosids</taxon>
        <taxon>fabids</taxon>
        <taxon>Rosales</taxon>
        <taxon>Rosaceae</taxon>
        <taxon>Amygdaloideae</taxon>
        <taxon>Maleae</taxon>
        <taxon>Malus</taxon>
    </lineage>
</organism>
<accession>A0A540LX38</accession>
<proteinExistence type="predicted"/>
<evidence type="ECO:0000313" key="1">
    <source>
        <dbReference type="EMBL" id="TQD90889.1"/>
    </source>
</evidence>
<dbReference type="PANTHER" id="PTHR31672:SF13">
    <property type="entry name" value="F-BOX PROTEIN CPR30-LIKE"/>
    <property type="match status" value="1"/>
</dbReference>
<keyword evidence="2" id="KW-1185">Reference proteome</keyword>
<sequence length="240" mass="27322">MESSAGPELPSQVTCFEILPRLPSKSLMRFKCLPNKQIQTTPYAYSTPAPDSLYLFPTLHLRPAQHMLHTISGTVLLQMSIKFYKCKSISLLWEMCILCSRRSVCVNGTIHWMHGTHNPIVVFDIGDEKFRVIPLPEDYTCFTHLVRYPVGNIVGVGGYLGLIESGYAVPFCIIHTDELLLQSAGLSRQNPAYMKVILYNMNNESLRRSDIVFPDKWAYLTGTRFKLLTSYEESIEPLIR</sequence>
<dbReference type="PANTHER" id="PTHR31672">
    <property type="entry name" value="BNACNNG10540D PROTEIN"/>
    <property type="match status" value="1"/>
</dbReference>
<name>A0A540LX38_MALBA</name>
<evidence type="ECO:0000313" key="2">
    <source>
        <dbReference type="Proteomes" id="UP000315295"/>
    </source>
</evidence>
<evidence type="ECO:0008006" key="3">
    <source>
        <dbReference type="Google" id="ProtNLM"/>
    </source>
</evidence>
<comment type="caution">
    <text evidence="1">The sequence shown here is derived from an EMBL/GenBank/DDBJ whole genome shotgun (WGS) entry which is preliminary data.</text>
</comment>
<protein>
    <recommendedName>
        <fullName evidence="3">F-box associated domain-containing protein</fullName>
    </recommendedName>
</protein>
<dbReference type="InterPro" id="IPR050796">
    <property type="entry name" value="SCF_F-box_component"/>
</dbReference>
<dbReference type="Proteomes" id="UP000315295">
    <property type="component" value="Unassembled WGS sequence"/>
</dbReference>
<dbReference type="EMBL" id="VIEB01000439">
    <property type="protein sequence ID" value="TQD90889.1"/>
    <property type="molecule type" value="Genomic_DNA"/>
</dbReference>
<reference evidence="1 2" key="1">
    <citation type="journal article" date="2019" name="G3 (Bethesda)">
        <title>Sequencing of a Wild Apple (Malus baccata) Genome Unravels the Differences Between Cultivated and Wild Apple Species Regarding Disease Resistance and Cold Tolerance.</title>
        <authorList>
            <person name="Chen X."/>
        </authorList>
    </citation>
    <scope>NUCLEOTIDE SEQUENCE [LARGE SCALE GENOMIC DNA]</scope>
    <source>
        <strain evidence="2">cv. Shandingzi</strain>
        <tissue evidence="1">Leaves</tissue>
    </source>
</reference>
<gene>
    <name evidence="1" type="ORF">C1H46_023568</name>
</gene>
<dbReference type="AlphaFoldDB" id="A0A540LX38"/>